<dbReference type="AlphaFoldDB" id="A0A0L0FIC0"/>
<dbReference type="EMBL" id="KQ243079">
    <property type="protein sequence ID" value="KNC76500.1"/>
    <property type="molecule type" value="Genomic_DNA"/>
</dbReference>
<proteinExistence type="predicted"/>
<dbReference type="InterPro" id="IPR036282">
    <property type="entry name" value="Glutathione-S-Trfase_C_sf"/>
</dbReference>
<dbReference type="eggNOG" id="KOG0406">
    <property type="taxonomic scope" value="Eukaryota"/>
</dbReference>
<dbReference type="RefSeq" id="XP_014150402.1">
    <property type="nucleotide sequence ID" value="XM_014294927.1"/>
</dbReference>
<dbReference type="PROSITE" id="PS50404">
    <property type="entry name" value="GST_NTER"/>
    <property type="match status" value="1"/>
</dbReference>
<evidence type="ECO:0000313" key="3">
    <source>
        <dbReference type="EMBL" id="KNC76500.1"/>
    </source>
</evidence>
<dbReference type="SUPFAM" id="SSF47616">
    <property type="entry name" value="GST C-terminal domain-like"/>
    <property type="match status" value="1"/>
</dbReference>
<name>A0A0L0FIC0_9EUKA</name>
<dbReference type="SFLD" id="SFLDS00019">
    <property type="entry name" value="Glutathione_Transferase_(cytos"/>
    <property type="match status" value="1"/>
</dbReference>
<dbReference type="InterPro" id="IPR040079">
    <property type="entry name" value="Glutathione_S-Trfase"/>
</dbReference>
<dbReference type="CDD" id="cd00570">
    <property type="entry name" value="GST_N_family"/>
    <property type="match status" value="1"/>
</dbReference>
<dbReference type="GO" id="GO:0005737">
    <property type="term" value="C:cytoplasm"/>
    <property type="evidence" value="ECO:0007669"/>
    <property type="project" value="TreeGrafter"/>
</dbReference>
<accession>A0A0L0FIC0</accession>
<reference evidence="3 4" key="1">
    <citation type="submission" date="2011-02" db="EMBL/GenBank/DDBJ databases">
        <title>The Genome Sequence of Sphaeroforma arctica JP610.</title>
        <authorList>
            <consortium name="The Broad Institute Genome Sequencing Platform"/>
            <person name="Russ C."/>
            <person name="Cuomo C."/>
            <person name="Young S.K."/>
            <person name="Zeng Q."/>
            <person name="Gargeya S."/>
            <person name="Alvarado L."/>
            <person name="Berlin A."/>
            <person name="Chapman S.B."/>
            <person name="Chen Z."/>
            <person name="Freedman E."/>
            <person name="Gellesch M."/>
            <person name="Goldberg J."/>
            <person name="Griggs A."/>
            <person name="Gujja S."/>
            <person name="Heilman E."/>
            <person name="Heiman D."/>
            <person name="Howarth C."/>
            <person name="Mehta T."/>
            <person name="Neiman D."/>
            <person name="Pearson M."/>
            <person name="Roberts A."/>
            <person name="Saif S."/>
            <person name="Shea T."/>
            <person name="Shenoy N."/>
            <person name="Sisk P."/>
            <person name="Stolte C."/>
            <person name="Sykes S."/>
            <person name="White J."/>
            <person name="Yandava C."/>
            <person name="Burger G."/>
            <person name="Gray M.W."/>
            <person name="Holland P.W.H."/>
            <person name="King N."/>
            <person name="Lang F.B.F."/>
            <person name="Roger A.J."/>
            <person name="Ruiz-Trillo I."/>
            <person name="Haas B."/>
            <person name="Nusbaum C."/>
            <person name="Birren B."/>
        </authorList>
    </citation>
    <scope>NUCLEOTIDE SEQUENCE [LARGE SCALE GENOMIC DNA]</scope>
    <source>
        <strain evidence="3 4">JP610</strain>
    </source>
</reference>
<dbReference type="Proteomes" id="UP000054560">
    <property type="component" value="Unassembled WGS sequence"/>
</dbReference>
<dbReference type="OrthoDB" id="4951845at2759"/>
<dbReference type="Pfam" id="PF13409">
    <property type="entry name" value="GST_N_2"/>
    <property type="match status" value="1"/>
</dbReference>
<dbReference type="PANTHER" id="PTHR43968:SF6">
    <property type="entry name" value="GLUTATHIONE S-TRANSFERASE OMEGA"/>
    <property type="match status" value="1"/>
</dbReference>
<feature type="region of interest" description="Disordered" evidence="1">
    <location>
        <begin position="300"/>
        <end position="328"/>
    </location>
</feature>
<dbReference type="Gene3D" id="1.20.1050.10">
    <property type="match status" value="1"/>
</dbReference>
<feature type="domain" description="GST N-terminal" evidence="2">
    <location>
        <begin position="27"/>
        <end position="107"/>
    </location>
</feature>
<organism evidence="3 4">
    <name type="scientific">Sphaeroforma arctica JP610</name>
    <dbReference type="NCBI Taxonomy" id="667725"/>
    <lineage>
        <taxon>Eukaryota</taxon>
        <taxon>Ichthyosporea</taxon>
        <taxon>Ichthyophonida</taxon>
        <taxon>Sphaeroforma</taxon>
    </lineage>
</organism>
<dbReference type="SUPFAM" id="SSF52833">
    <property type="entry name" value="Thioredoxin-like"/>
    <property type="match status" value="1"/>
</dbReference>
<keyword evidence="4" id="KW-1185">Reference proteome</keyword>
<gene>
    <name evidence="3" type="ORF">SARC_11000</name>
</gene>
<dbReference type="GeneID" id="25911504"/>
<protein>
    <recommendedName>
        <fullName evidence="2">GST N-terminal domain-containing protein</fullName>
    </recommendedName>
</protein>
<evidence type="ECO:0000259" key="2">
    <source>
        <dbReference type="PROSITE" id="PS50404"/>
    </source>
</evidence>
<dbReference type="InterPro" id="IPR004045">
    <property type="entry name" value="Glutathione_S-Trfase_N"/>
</dbReference>
<dbReference type="InterPro" id="IPR050983">
    <property type="entry name" value="GST_Omega/HSP26"/>
</dbReference>
<dbReference type="Gene3D" id="3.40.30.10">
    <property type="entry name" value="Glutaredoxin"/>
    <property type="match status" value="1"/>
</dbReference>
<dbReference type="InterPro" id="IPR036249">
    <property type="entry name" value="Thioredoxin-like_sf"/>
</dbReference>
<sequence length="328" mass="37707">MSSKKNKNAKAHIYGQKNKPFLEEKNKMLKLYMVHSEVGSQQVTTLLRFKKLEHEKVSIDITKPRPDWYYAMMPSGLAPCLSTKEGSTLYDPVVILEFLEERYPGPKYPSAWPSDPLRKANARRLIRIADEFYAALNAIVLNQIESDRESLLQAYLSIWRRIDDFLIRHNPKGTFLFDDVGSGGFGLPEIVFTPMFETNWLVEYYEDFQVPDTLEYARVMKWRDACLNHNMSSVVCKEEISKLWYDAAKGVPMGEPNPDTTRQYSSYAMEPHWTSRPMPNKDKYNYSCTDDELGLIPKVSSARHSPMPSPNVPRGGVSPIPINQLNLQ</sequence>
<dbReference type="PANTHER" id="PTHR43968">
    <property type="match status" value="1"/>
</dbReference>
<evidence type="ECO:0000256" key="1">
    <source>
        <dbReference type="SAM" id="MobiDB-lite"/>
    </source>
</evidence>
<evidence type="ECO:0000313" key="4">
    <source>
        <dbReference type="Proteomes" id="UP000054560"/>
    </source>
</evidence>
<dbReference type="STRING" id="667725.A0A0L0FIC0"/>